<reference evidence="2 3" key="1">
    <citation type="submission" date="2016-06" db="EMBL/GenBank/DDBJ databases">
        <authorList>
            <person name="Kjaerup R.B."/>
            <person name="Dalgaard T.S."/>
            <person name="Juul-Madsen H.R."/>
        </authorList>
    </citation>
    <scope>NUCLEOTIDE SEQUENCE [LARGE SCALE GENOMIC DNA]</scope>
    <source>
        <strain evidence="2 3">CECT 5080</strain>
    </source>
</reference>
<evidence type="ECO:0000313" key="3">
    <source>
        <dbReference type="Proteomes" id="UP000092627"/>
    </source>
</evidence>
<dbReference type="EMBL" id="FLOC01000004">
    <property type="protein sequence ID" value="SBS28279.1"/>
    <property type="molecule type" value="Genomic_DNA"/>
</dbReference>
<protein>
    <submittedName>
        <fullName evidence="2">Uncharacterized protein</fullName>
    </submittedName>
</protein>
<keyword evidence="1" id="KW-0472">Membrane</keyword>
<proteinExistence type="predicted"/>
<dbReference type="STRING" id="295068.MAQ5080_01062"/>
<keyword evidence="3" id="KW-1185">Reference proteome</keyword>
<gene>
    <name evidence="2" type="ORF">MAQ5080_01062</name>
</gene>
<evidence type="ECO:0000256" key="1">
    <source>
        <dbReference type="SAM" id="Phobius"/>
    </source>
</evidence>
<dbReference type="Proteomes" id="UP000092627">
    <property type="component" value="Unassembled WGS sequence"/>
</dbReference>
<organism evidence="2 3">
    <name type="scientific">Marinomonas aquimarina</name>
    <dbReference type="NCBI Taxonomy" id="295068"/>
    <lineage>
        <taxon>Bacteria</taxon>
        <taxon>Pseudomonadati</taxon>
        <taxon>Pseudomonadota</taxon>
        <taxon>Gammaproteobacteria</taxon>
        <taxon>Oceanospirillales</taxon>
        <taxon>Oceanospirillaceae</taxon>
        <taxon>Marinomonas</taxon>
    </lineage>
</organism>
<dbReference type="AlphaFoldDB" id="A0A1A8T8Q0"/>
<evidence type="ECO:0000313" key="2">
    <source>
        <dbReference type="EMBL" id="SBS28279.1"/>
    </source>
</evidence>
<dbReference type="OrthoDB" id="6107775at2"/>
<feature type="transmembrane region" description="Helical" evidence="1">
    <location>
        <begin position="6"/>
        <end position="35"/>
    </location>
</feature>
<keyword evidence="1" id="KW-0812">Transmembrane</keyword>
<name>A0A1A8T8Q0_9GAMM</name>
<keyword evidence="1" id="KW-1133">Transmembrane helix</keyword>
<dbReference type="RefSeq" id="WP_156496519.1">
    <property type="nucleotide sequence ID" value="NZ_FLOC01000004.1"/>
</dbReference>
<sequence length="135" mass="16147">MSLLWLLAVTALLVILQWSTLWQWLAMFTGGLWLIRRPMRPNFSIDTSQDVLHWQCRGASGVLSQLYQTEYWSVLVLHVDPEQPLLYRLWHYLCRYRWLYRDQLSDADYRYLRSRLNVEKLLGLPTQKNESSASK</sequence>
<accession>A0A1A8T8Q0</accession>